<feature type="signal peptide" evidence="4">
    <location>
        <begin position="1"/>
        <end position="29"/>
    </location>
</feature>
<gene>
    <name evidence="6" type="ORF">KFL_000920160</name>
</gene>
<dbReference type="Gene3D" id="1.10.530.10">
    <property type="match status" value="1"/>
</dbReference>
<organism evidence="6 7">
    <name type="scientific">Klebsormidium nitens</name>
    <name type="common">Green alga</name>
    <name type="synonym">Ulothrix nitens</name>
    <dbReference type="NCBI Taxonomy" id="105231"/>
    <lineage>
        <taxon>Eukaryota</taxon>
        <taxon>Viridiplantae</taxon>
        <taxon>Streptophyta</taxon>
        <taxon>Klebsormidiophyceae</taxon>
        <taxon>Klebsormidiales</taxon>
        <taxon>Klebsormidiaceae</taxon>
        <taxon>Klebsormidium</taxon>
    </lineage>
</organism>
<evidence type="ECO:0000256" key="3">
    <source>
        <dbReference type="SAM" id="MobiDB-lite"/>
    </source>
</evidence>
<dbReference type="GO" id="GO:0006952">
    <property type="term" value="P:defense response"/>
    <property type="evidence" value="ECO:0007669"/>
    <property type="project" value="UniProtKB-KW"/>
</dbReference>
<evidence type="ECO:0000313" key="7">
    <source>
        <dbReference type="Proteomes" id="UP000054558"/>
    </source>
</evidence>
<feature type="compositionally biased region" description="Pro residues" evidence="3">
    <location>
        <begin position="127"/>
        <end position="137"/>
    </location>
</feature>
<dbReference type="SMART" id="SM00494">
    <property type="entry name" value="ChtBD2"/>
    <property type="match status" value="2"/>
</dbReference>
<dbReference type="PANTHER" id="PTHR22595:SF79">
    <property type="entry name" value="CHITINASE 12"/>
    <property type="match status" value="1"/>
</dbReference>
<dbReference type="InterPro" id="IPR000726">
    <property type="entry name" value="Glyco_hydro_19_cat"/>
</dbReference>
<dbReference type="Pfam" id="PF01607">
    <property type="entry name" value="CBM_14"/>
    <property type="match status" value="1"/>
</dbReference>
<dbReference type="OrthoDB" id="5985073at2759"/>
<keyword evidence="7" id="KW-1185">Reference proteome</keyword>
<feature type="domain" description="Chitin-binding type-2" evidence="5">
    <location>
        <begin position="48"/>
        <end position="105"/>
    </location>
</feature>
<dbReference type="Pfam" id="PF00182">
    <property type="entry name" value="Glyco_hydro_19"/>
    <property type="match status" value="1"/>
</dbReference>
<dbReference type="SUPFAM" id="SSF57625">
    <property type="entry name" value="Invertebrate chitin-binding proteins"/>
    <property type="match status" value="2"/>
</dbReference>
<dbReference type="SUPFAM" id="SSF53955">
    <property type="entry name" value="Lysozyme-like"/>
    <property type="match status" value="1"/>
</dbReference>
<keyword evidence="4" id="KW-0732">Signal</keyword>
<feature type="region of interest" description="Disordered" evidence="3">
    <location>
        <begin position="127"/>
        <end position="146"/>
    </location>
</feature>
<feature type="chain" id="PRO_5006865077" evidence="4">
    <location>
        <begin position="30"/>
        <end position="515"/>
    </location>
</feature>
<reference evidence="6 7" key="1">
    <citation type="journal article" date="2014" name="Nat. Commun.">
        <title>Klebsormidium flaccidum genome reveals primary factors for plant terrestrial adaptation.</title>
        <authorList>
            <person name="Hori K."/>
            <person name="Maruyama F."/>
            <person name="Fujisawa T."/>
            <person name="Togashi T."/>
            <person name="Yamamoto N."/>
            <person name="Seo M."/>
            <person name="Sato S."/>
            <person name="Yamada T."/>
            <person name="Mori H."/>
            <person name="Tajima N."/>
            <person name="Moriyama T."/>
            <person name="Ikeuchi M."/>
            <person name="Watanabe M."/>
            <person name="Wada H."/>
            <person name="Kobayashi K."/>
            <person name="Saito M."/>
            <person name="Masuda T."/>
            <person name="Sasaki-Sekimoto Y."/>
            <person name="Mashiguchi K."/>
            <person name="Awai K."/>
            <person name="Shimojima M."/>
            <person name="Masuda S."/>
            <person name="Iwai M."/>
            <person name="Nobusawa T."/>
            <person name="Narise T."/>
            <person name="Kondo S."/>
            <person name="Saito H."/>
            <person name="Sato R."/>
            <person name="Murakawa M."/>
            <person name="Ihara Y."/>
            <person name="Oshima-Yamada Y."/>
            <person name="Ohtaka K."/>
            <person name="Satoh M."/>
            <person name="Sonobe K."/>
            <person name="Ishii M."/>
            <person name="Ohtani R."/>
            <person name="Kanamori-Sato M."/>
            <person name="Honoki R."/>
            <person name="Miyazaki D."/>
            <person name="Mochizuki H."/>
            <person name="Umetsu J."/>
            <person name="Higashi K."/>
            <person name="Shibata D."/>
            <person name="Kamiya Y."/>
            <person name="Sato N."/>
            <person name="Nakamura Y."/>
            <person name="Tabata S."/>
            <person name="Ida S."/>
            <person name="Kurokawa K."/>
            <person name="Ohta H."/>
        </authorList>
    </citation>
    <scope>NUCLEOTIDE SEQUENCE [LARGE SCALE GENOMIC DNA]</scope>
    <source>
        <strain evidence="6 7">NIES-2285</strain>
    </source>
</reference>
<dbReference type="InterPro" id="IPR002557">
    <property type="entry name" value="Chitin-bd_dom"/>
</dbReference>
<dbReference type="OMA" id="CQPSPEW"/>
<sequence length="515" mass="52521">MEAPNVPQKLVLSGILWGLLAALAANAGAENSAELPPVAARHLLQQSAPFCTAAGQYKADPSTNCTRFWQCTGTGQGAYKQCPGGTAFNEACSCCDFPSNFVCASGATPPPTTVAPTPVPTTVAPTPVPTTPAPTPVPTTVAPTPAPTTVAPTPVPTTGFPTPAPTSSGKLHGNPCTTVGQYYADTSTGCTHFWQCTGPGQGGYKQCVSGTAFNAACNCCDYPSNFVCGGATPAPSTGGPTPPPASTTTPAPSATPGATPPVTPTPTGAPGTVSAYFTSADFAQFFLHMNDAACHHRNFYTYDAFVTAASAFSGFGTSSASPTINKQEIAAFMGQISHETTGGWASAPDGPYSWGLCFDEEATSVPYCAASADYPCAPGLSYHGRGPIQLSWNYNYIPTGRAIGFDGLNSPGAVLADPVTAWKTAIYFWMTPAGNKPSCHAVMTGGWTPSAADAAANRVPGFGVVTNIINGGLECGAGRPNTSGGPDRIGYFTRYAGILGVGTGNNLSCDNQQPF</sequence>
<dbReference type="InterPro" id="IPR036508">
    <property type="entry name" value="Chitin-bd_dom_sf"/>
</dbReference>
<evidence type="ECO:0000256" key="2">
    <source>
        <dbReference type="ARBA" id="ARBA00023157"/>
    </source>
</evidence>
<accession>A0A0U9HSD6</accession>
<dbReference type="PROSITE" id="PS00773">
    <property type="entry name" value="CHITINASE_19_1"/>
    <property type="match status" value="1"/>
</dbReference>
<dbReference type="GO" id="GO:0016998">
    <property type="term" value="P:cell wall macromolecule catabolic process"/>
    <property type="evidence" value="ECO:0007669"/>
    <property type="project" value="InterPro"/>
</dbReference>
<dbReference type="GO" id="GO:0004568">
    <property type="term" value="F:chitinase activity"/>
    <property type="evidence" value="ECO:0007669"/>
    <property type="project" value="InterPro"/>
</dbReference>
<dbReference type="FunFam" id="3.30.20.10:FF:000001">
    <property type="entry name" value="Endochitinase (Chitinase)"/>
    <property type="match status" value="1"/>
</dbReference>
<feature type="region of interest" description="Disordered" evidence="3">
    <location>
        <begin position="234"/>
        <end position="267"/>
    </location>
</feature>
<keyword evidence="2" id="KW-1015">Disulfide bond</keyword>
<dbReference type="InterPro" id="IPR023346">
    <property type="entry name" value="Lysozyme-like_dom_sf"/>
</dbReference>
<dbReference type="GO" id="GO:0005576">
    <property type="term" value="C:extracellular region"/>
    <property type="evidence" value="ECO:0007669"/>
    <property type="project" value="InterPro"/>
</dbReference>
<dbReference type="PROSITE" id="PS50940">
    <property type="entry name" value="CHIT_BIND_II"/>
    <property type="match status" value="2"/>
</dbReference>
<name>A0A0U9HSD6_KLENI</name>
<protein>
    <submittedName>
        <fullName evidence="6">Chitinase</fullName>
    </submittedName>
</protein>
<feature type="domain" description="Chitin-binding type-2" evidence="5">
    <location>
        <begin position="173"/>
        <end position="230"/>
    </location>
</feature>
<dbReference type="EMBL" id="DF237041">
    <property type="protein sequence ID" value="GAQ81831.1"/>
    <property type="molecule type" value="Genomic_DNA"/>
</dbReference>
<dbReference type="Gene3D" id="2.170.140.10">
    <property type="entry name" value="Chitin binding domain"/>
    <property type="match status" value="2"/>
</dbReference>
<dbReference type="GO" id="GO:0006032">
    <property type="term" value="P:chitin catabolic process"/>
    <property type="evidence" value="ECO:0007669"/>
    <property type="project" value="InterPro"/>
</dbReference>
<dbReference type="PANTHER" id="PTHR22595">
    <property type="entry name" value="CHITINASE-RELATED"/>
    <property type="match status" value="1"/>
</dbReference>
<dbReference type="Proteomes" id="UP000054558">
    <property type="component" value="Unassembled WGS sequence"/>
</dbReference>
<feature type="compositionally biased region" description="Low complexity" evidence="3">
    <location>
        <begin position="246"/>
        <end position="257"/>
    </location>
</feature>
<proteinExistence type="predicted"/>
<evidence type="ECO:0000259" key="5">
    <source>
        <dbReference type="PROSITE" id="PS50940"/>
    </source>
</evidence>
<dbReference type="PRINTS" id="PR01217">
    <property type="entry name" value="PRICHEXTENSN"/>
</dbReference>
<evidence type="ECO:0000313" key="6">
    <source>
        <dbReference type="EMBL" id="GAQ81831.1"/>
    </source>
</evidence>
<dbReference type="AlphaFoldDB" id="A0A0U9HSD6"/>
<dbReference type="CDD" id="cd00325">
    <property type="entry name" value="chitinase_GH19"/>
    <property type="match status" value="1"/>
</dbReference>
<dbReference type="Gene3D" id="3.30.20.10">
    <property type="entry name" value="Endochitinase, domain 2"/>
    <property type="match status" value="1"/>
</dbReference>
<evidence type="ECO:0000256" key="1">
    <source>
        <dbReference type="ARBA" id="ARBA00022821"/>
    </source>
</evidence>
<evidence type="ECO:0000256" key="4">
    <source>
        <dbReference type="SAM" id="SignalP"/>
    </source>
</evidence>
<dbReference type="GO" id="GO:0008061">
    <property type="term" value="F:chitin binding"/>
    <property type="evidence" value="ECO:0007669"/>
    <property type="project" value="InterPro"/>
</dbReference>
<dbReference type="STRING" id="105231.A0A0U9HSD6"/>
<keyword evidence="1" id="KW-0611">Plant defense</keyword>